<dbReference type="Proteomes" id="UP000236584">
    <property type="component" value="Chromosome"/>
</dbReference>
<accession>A0A2I8VPE0</accession>
<dbReference type="GeneID" id="35594563"/>
<keyword evidence="3" id="KW-1185">Reference proteome</keyword>
<evidence type="ECO:0000256" key="1">
    <source>
        <dbReference type="SAM" id="MobiDB-lite"/>
    </source>
</evidence>
<evidence type="ECO:0000313" key="3">
    <source>
        <dbReference type="Proteomes" id="UP000236584"/>
    </source>
</evidence>
<dbReference type="AlphaFoldDB" id="A0A2I8VPE0"/>
<reference evidence="2 3" key="1">
    <citation type="submission" date="2018-01" db="EMBL/GenBank/DDBJ databases">
        <title>Complete genome sequence of Salinigranum rubrum GX10T, an extremely halophilic archaeon isolated from a marine solar saltern.</title>
        <authorList>
            <person name="Han S."/>
        </authorList>
    </citation>
    <scope>NUCLEOTIDE SEQUENCE [LARGE SCALE GENOMIC DNA]</scope>
    <source>
        <strain evidence="2 3">GX10</strain>
    </source>
</reference>
<dbReference type="KEGG" id="srub:C2R22_20685"/>
<name>A0A2I8VPE0_9EURY</name>
<feature type="compositionally biased region" description="Polar residues" evidence="1">
    <location>
        <begin position="131"/>
        <end position="143"/>
    </location>
</feature>
<feature type="region of interest" description="Disordered" evidence="1">
    <location>
        <begin position="120"/>
        <end position="220"/>
    </location>
</feature>
<evidence type="ECO:0000313" key="2">
    <source>
        <dbReference type="EMBL" id="AUV83765.1"/>
    </source>
</evidence>
<organism evidence="2 3">
    <name type="scientific">Salinigranum rubrum</name>
    <dbReference type="NCBI Taxonomy" id="755307"/>
    <lineage>
        <taxon>Archaea</taxon>
        <taxon>Methanobacteriati</taxon>
        <taxon>Methanobacteriota</taxon>
        <taxon>Stenosarchaea group</taxon>
        <taxon>Halobacteria</taxon>
        <taxon>Halobacteriales</taxon>
        <taxon>Haloferacaceae</taxon>
        <taxon>Salinigranum</taxon>
    </lineage>
</organism>
<protein>
    <submittedName>
        <fullName evidence="2">Uncharacterized protein</fullName>
    </submittedName>
</protein>
<dbReference type="EMBL" id="CP026309">
    <property type="protein sequence ID" value="AUV83765.1"/>
    <property type="molecule type" value="Genomic_DNA"/>
</dbReference>
<gene>
    <name evidence="2" type="ORF">C2R22_20685</name>
</gene>
<proteinExistence type="predicted"/>
<dbReference type="RefSeq" id="WP_103427454.1">
    <property type="nucleotide sequence ID" value="NZ_CP026309.1"/>
</dbReference>
<feature type="compositionally biased region" description="Basic and acidic residues" evidence="1">
    <location>
        <begin position="147"/>
        <end position="212"/>
    </location>
</feature>
<sequence>MNRRHLLFVALVAVGLSSVTGVGSVSSVSADRDISVAVADDSEAYLGIEFGAVENGTATLTVTNRISTEALDVTVEDGDTTELQTLGPGEFAAFDVACGEEAHVSAVGPTTEIDATRSVACEHSGDGDSSDGPTNNGQCSNSGVHGKSGESGHCGRDSNEGDRGENHGDGNGDEDDRWRDRDEQGDPEDHNHDEDGDRSEHERDENGDQNDRDGDDGDDH</sequence>
<dbReference type="OrthoDB" id="385127at2157"/>